<protein>
    <submittedName>
        <fullName evidence="1">Glycosyltransferase</fullName>
    </submittedName>
</protein>
<dbReference type="AlphaFoldDB" id="A0AAV8EMB3"/>
<gene>
    <name evidence="1" type="ORF">LUZ62_064917</name>
</gene>
<dbReference type="InterPro" id="IPR050481">
    <property type="entry name" value="UDP-glycosyltransf_plant"/>
</dbReference>
<dbReference type="Proteomes" id="UP001140206">
    <property type="component" value="Chromosome 3"/>
</dbReference>
<dbReference type="Gene3D" id="3.40.50.2000">
    <property type="entry name" value="Glycogen Phosphorylase B"/>
    <property type="match status" value="3"/>
</dbReference>
<sequence>MGAGHLTPMVHLAKRFVEHGFSVTAAIADQPRKTGSTDATMSNLSMANPAISFHALPPVSFTPAKNNAIGIARQLGIPVYVFFASSASILASDVPETLLDRASEIYHTCLRNFTQHRKVDGILVNSFEALDPKAVKALKEGLCLPGHRMPLVDCIGPLITVGQEKNVLKRNECLNWLDSQPKRSVVFLSFGSAGAFTAKQINEIAIVLEKSGQRFCGLYAAQTIRKSFMYHCLIPI</sequence>
<proteinExistence type="predicted"/>
<dbReference type="GO" id="GO:0035251">
    <property type="term" value="F:UDP-glucosyltransferase activity"/>
    <property type="evidence" value="ECO:0007669"/>
    <property type="project" value="InterPro"/>
</dbReference>
<dbReference type="SUPFAM" id="SSF53756">
    <property type="entry name" value="UDP-Glycosyltransferase/glycogen phosphorylase"/>
    <property type="match status" value="1"/>
</dbReference>
<organism evidence="1 2">
    <name type="scientific">Rhynchospora pubera</name>
    <dbReference type="NCBI Taxonomy" id="906938"/>
    <lineage>
        <taxon>Eukaryota</taxon>
        <taxon>Viridiplantae</taxon>
        <taxon>Streptophyta</taxon>
        <taxon>Embryophyta</taxon>
        <taxon>Tracheophyta</taxon>
        <taxon>Spermatophyta</taxon>
        <taxon>Magnoliopsida</taxon>
        <taxon>Liliopsida</taxon>
        <taxon>Poales</taxon>
        <taxon>Cyperaceae</taxon>
        <taxon>Cyperoideae</taxon>
        <taxon>Rhynchosporeae</taxon>
        <taxon>Rhynchospora</taxon>
    </lineage>
</organism>
<dbReference type="PANTHER" id="PTHR48048:SF89">
    <property type="entry name" value="GLYCOSYLTRANSFERASE"/>
    <property type="match status" value="1"/>
</dbReference>
<dbReference type="EMBL" id="JAMFTS010000003">
    <property type="protein sequence ID" value="KAJ4780660.1"/>
    <property type="molecule type" value="Genomic_DNA"/>
</dbReference>
<evidence type="ECO:0000313" key="1">
    <source>
        <dbReference type="EMBL" id="KAJ4780660.1"/>
    </source>
</evidence>
<accession>A0AAV8EMB3</accession>
<name>A0AAV8EMB3_9POAL</name>
<comment type="caution">
    <text evidence="1">The sequence shown here is derived from an EMBL/GenBank/DDBJ whole genome shotgun (WGS) entry which is preliminary data.</text>
</comment>
<evidence type="ECO:0000313" key="2">
    <source>
        <dbReference type="Proteomes" id="UP001140206"/>
    </source>
</evidence>
<reference evidence="1" key="1">
    <citation type="submission" date="2022-08" db="EMBL/GenBank/DDBJ databases">
        <authorList>
            <person name="Marques A."/>
        </authorList>
    </citation>
    <scope>NUCLEOTIDE SEQUENCE</scope>
    <source>
        <strain evidence="1">RhyPub2mFocal</strain>
        <tissue evidence="1">Leaves</tissue>
    </source>
</reference>
<dbReference type="PANTHER" id="PTHR48048">
    <property type="entry name" value="GLYCOSYLTRANSFERASE"/>
    <property type="match status" value="1"/>
</dbReference>
<keyword evidence="2" id="KW-1185">Reference proteome</keyword>